<protein>
    <submittedName>
        <fullName evidence="3">SAM-dependent methyltransferase</fullName>
    </submittedName>
</protein>
<keyword evidence="2" id="KW-0732">Signal</keyword>
<dbReference type="GO" id="GO:0160105">
    <property type="term" value="F:tRNA (adenine(22)-N1)-methyltransferase activity"/>
    <property type="evidence" value="ECO:0007669"/>
    <property type="project" value="InterPro"/>
</dbReference>
<dbReference type="InterPro" id="IPR029063">
    <property type="entry name" value="SAM-dependent_MTases_sf"/>
</dbReference>
<comment type="caution">
    <text evidence="3">The sequence shown here is derived from an EMBL/GenBank/DDBJ whole genome shotgun (WGS) entry which is preliminary data.</text>
</comment>
<dbReference type="PANTHER" id="PTHR38451">
    <property type="entry name" value="TRNA (ADENINE(22)-N(1))-METHYLTRANSFERASE"/>
    <property type="match status" value="1"/>
</dbReference>
<dbReference type="PIRSF" id="PIRSF018637">
    <property type="entry name" value="TrmK"/>
    <property type="match status" value="1"/>
</dbReference>
<dbReference type="AlphaFoldDB" id="A0A3E0WU73"/>
<dbReference type="PANTHER" id="PTHR38451:SF1">
    <property type="entry name" value="TRNA (ADENINE(22)-N(1))-METHYLTRANSFERASE"/>
    <property type="match status" value="1"/>
</dbReference>
<feature type="chain" id="PRO_5038829962" evidence="2">
    <location>
        <begin position="24"/>
        <end position="239"/>
    </location>
</feature>
<dbReference type="Gene3D" id="3.40.50.150">
    <property type="entry name" value="Vaccinia Virus protein VP39"/>
    <property type="match status" value="1"/>
</dbReference>
<dbReference type="Gene3D" id="1.10.287.1890">
    <property type="match status" value="1"/>
</dbReference>
<sequence length="239" mass="27034">MKAKISKRLKLVASFLPAGAKFADIGSDHAYLPCYVCQKDPTAIAVAGEVNVGPFQRAVETVKACDLEQQIDVRLGNGLEVIEAEEVNQLVIAGMGGSLIHDILESGKTKLASVEQVIAQPNVDARAVRKWMVHHGFTITDEDIIEENGHCYEIIHAKRLDTLDNKQLDEKDLLFGPILLRSKPHAFYKKWNEEAHKLEHVLQQLKQAKQVDQKKQEQFTKEWRWMKEVLSNETGTYYS</sequence>
<dbReference type="Pfam" id="PF04816">
    <property type="entry name" value="TrmK"/>
    <property type="match status" value="1"/>
</dbReference>
<dbReference type="RefSeq" id="WP_116277523.1">
    <property type="nucleotide sequence ID" value="NZ_NFZX01000006.1"/>
</dbReference>
<accession>A0A3E0WU73</accession>
<proteinExistence type="predicted"/>
<feature type="signal peptide" evidence="2">
    <location>
        <begin position="1"/>
        <end position="23"/>
    </location>
</feature>
<evidence type="ECO:0000313" key="3">
    <source>
        <dbReference type="EMBL" id="RFA36388.1"/>
    </source>
</evidence>
<organism evidence="3 4">
    <name type="scientific">Virgibacillus dokdonensis</name>
    <dbReference type="NCBI Taxonomy" id="302167"/>
    <lineage>
        <taxon>Bacteria</taxon>
        <taxon>Bacillati</taxon>
        <taxon>Bacillota</taxon>
        <taxon>Bacilli</taxon>
        <taxon>Bacillales</taxon>
        <taxon>Bacillaceae</taxon>
        <taxon>Virgibacillus</taxon>
    </lineage>
</organism>
<reference evidence="3 4" key="1">
    <citation type="submission" date="2017-05" db="EMBL/GenBank/DDBJ databases">
        <title>Virgibacillus sp. AK90 isolated from a saltern of Kakinada, India.</title>
        <authorList>
            <person name="Gupta V."/>
            <person name="Sidhu C."/>
            <person name="Korpole S."/>
            <person name="Pinnaka A.K."/>
        </authorList>
    </citation>
    <scope>NUCLEOTIDE SEQUENCE [LARGE SCALE GENOMIC DNA]</scope>
    <source>
        <strain evidence="3 4">AK90</strain>
    </source>
</reference>
<evidence type="ECO:0000256" key="1">
    <source>
        <dbReference type="SAM" id="Coils"/>
    </source>
</evidence>
<gene>
    <name evidence="3" type="ORF">CAI16_05015</name>
</gene>
<evidence type="ECO:0000256" key="2">
    <source>
        <dbReference type="SAM" id="SignalP"/>
    </source>
</evidence>
<keyword evidence="3" id="KW-0808">Transferase</keyword>
<keyword evidence="1" id="KW-0175">Coiled coil</keyword>
<keyword evidence="3" id="KW-0489">Methyltransferase</keyword>
<dbReference type="Proteomes" id="UP000256488">
    <property type="component" value="Unassembled WGS sequence"/>
</dbReference>
<dbReference type="EMBL" id="NFZX01000006">
    <property type="protein sequence ID" value="RFA36388.1"/>
    <property type="molecule type" value="Genomic_DNA"/>
</dbReference>
<dbReference type="SUPFAM" id="SSF53335">
    <property type="entry name" value="S-adenosyl-L-methionine-dependent methyltransferases"/>
    <property type="match status" value="1"/>
</dbReference>
<name>A0A3E0WU73_9BACI</name>
<dbReference type="InterPro" id="IPR006901">
    <property type="entry name" value="TrmK"/>
</dbReference>
<evidence type="ECO:0000313" key="4">
    <source>
        <dbReference type="Proteomes" id="UP000256488"/>
    </source>
</evidence>
<feature type="coiled-coil region" evidence="1">
    <location>
        <begin position="188"/>
        <end position="222"/>
    </location>
</feature>
<dbReference type="GO" id="GO:0032259">
    <property type="term" value="P:methylation"/>
    <property type="evidence" value="ECO:0007669"/>
    <property type="project" value="UniProtKB-KW"/>
</dbReference>